<dbReference type="EMBL" id="CAJVPU010052610">
    <property type="protein sequence ID" value="CAG8763603.1"/>
    <property type="molecule type" value="Genomic_DNA"/>
</dbReference>
<keyword evidence="2" id="KW-1185">Reference proteome</keyword>
<feature type="non-terminal residue" evidence="1">
    <location>
        <position position="1"/>
    </location>
</feature>
<organism evidence="1 2">
    <name type="scientific">Dentiscutata heterogama</name>
    <dbReference type="NCBI Taxonomy" id="1316150"/>
    <lineage>
        <taxon>Eukaryota</taxon>
        <taxon>Fungi</taxon>
        <taxon>Fungi incertae sedis</taxon>
        <taxon>Mucoromycota</taxon>
        <taxon>Glomeromycotina</taxon>
        <taxon>Glomeromycetes</taxon>
        <taxon>Diversisporales</taxon>
        <taxon>Gigasporaceae</taxon>
        <taxon>Dentiscutata</taxon>
    </lineage>
</organism>
<proteinExistence type="predicted"/>
<evidence type="ECO:0000313" key="1">
    <source>
        <dbReference type="EMBL" id="CAG8763603.1"/>
    </source>
</evidence>
<dbReference type="Proteomes" id="UP000789702">
    <property type="component" value="Unassembled WGS sequence"/>
</dbReference>
<comment type="caution">
    <text evidence="1">The sequence shown here is derived from an EMBL/GenBank/DDBJ whole genome shotgun (WGS) entry which is preliminary data.</text>
</comment>
<sequence>SNAFNIVINRTFGQPDYFNLYEADSYESGTLLIGVNANNSFLFSYTEIHVIFTNGTNTTIDLLNLFGTKYYSIFQFNALEPSFIFLVNENQQAQFGWIVIDWSGNILS</sequence>
<reference evidence="1" key="1">
    <citation type="submission" date="2021-06" db="EMBL/GenBank/DDBJ databases">
        <authorList>
            <person name="Kallberg Y."/>
            <person name="Tangrot J."/>
            <person name="Rosling A."/>
        </authorList>
    </citation>
    <scope>NUCLEOTIDE SEQUENCE</scope>
    <source>
        <strain evidence="1">IL203A</strain>
    </source>
</reference>
<protein>
    <submittedName>
        <fullName evidence="1">1430_t:CDS:1</fullName>
    </submittedName>
</protein>
<accession>A0ACA9QRK5</accession>
<gene>
    <name evidence="1" type="ORF">DHETER_LOCUS15418</name>
</gene>
<evidence type="ECO:0000313" key="2">
    <source>
        <dbReference type="Proteomes" id="UP000789702"/>
    </source>
</evidence>
<name>A0ACA9QRK5_9GLOM</name>
<feature type="non-terminal residue" evidence="1">
    <location>
        <position position="108"/>
    </location>
</feature>